<evidence type="ECO:0000259" key="11">
    <source>
        <dbReference type="Pfam" id="PF00432"/>
    </source>
</evidence>
<evidence type="ECO:0000313" key="12">
    <source>
        <dbReference type="EMBL" id="OBT96459.2"/>
    </source>
</evidence>
<dbReference type="CDD" id="cd02893">
    <property type="entry name" value="FTase"/>
    <property type="match status" value="1"/>
</dbReference>
<keyword evidence="8 9" id="KW-0862">Zinc</keyword>
<gene>
    <name evidence="12" type="primary">RAM1</name>
    <name evidence="12" type="ORF">VE01_05618</name>
</gene>
<dbReference type="GO" id="GO:0008270">
    <property type="term" value="F:zinc ion binding"/>
    <property type="evidence" value="ECO:0007669"/>
    <property type="project" value="UniProtKB-UniRule"/>
</dbReference>
<feature type="domain" description="Prenyltransferase alpha-alpha toroid" evidence="11">
    <location>
        <begin position="145"/>
        <end position="515"/>
    </location>
</feature>
<comment type="function">
    <text evidence="9">Catalyzes the transfer of a farnesyl moiety from farnesyl diphosphate to a cysteine at the fourth position from the C-terminus of several proteins. The beta subunit is responsible for peptide-binding.</text>
</comment>
<keyword evidence="4 9" id="KW-0637">Prenyltransferase</keyword>
<dbReference type="InterPro" id="IPR008930">
    <property type="entry name" value="Terpenoid_cyclase/PrenylTrfase"/>
</dbReference>
<accession>A0A1B8GKU4</accession>
<keyword evidence="13" id="KW-1185">Reference proteome</keyword>
<comment type="subunit">
    <text evidence="9">Heterodimer of an alpha and a beta subunit.</text>
</comment>
<dbReference type="Proteomes" id="UP000091956">
    <property type="component" value="Unassembled WGS sequence"/>
</dbReference>
<proteinExistence type="inferred from homology"/>
<sequence length="534" mass="59055">MTYPVKRSQRPKQLHKVRFMSRAMASPSSSQHTSPRPRSPTETAESSSDNIGNISQIQPGISPNELPSDTESAEEEIWQDEPASPVTMTTTYQIPTLFTHEPPIHDLLATETSEKQDEVVETCAPFLSAQSDEFSYYNEHGVPHLLREKHINFCHKQLNPLPAPFTRADAARPWFFYWTLTALSALGEDVGQYRERLISTVAPLQNSTGGFGGGHGQMSHLATTYATVLSLTMVGGEDAINAIDRKAMWQWLSRLKQSDGGFQMSIGGEVDVRGAYCAAMLVKLLRLPLHLADGSPAKAENFDLFTGLGEYVSRCQTYEGGIASRPDTEAHGAYAFCALACLCILGDPRETLPKYLDVPTLISWLSSRQYAPEGGFAGRTNKLVDGCYSHWIGGCWPLLDACLAGSAENHGAPHNDSLYSREALTRYILCCGQDTTKRGGLRDKPGMFSDGYHTCYLLVGLSSAQHKWSLQAPTDDIMTSLGWTSETYPRKQDDGYAQIFDEEDRVKSIHPVYVIPEGIPERVMQYCDSQEAFS</sequence>
<comment type="catalytic activity">
    <reaction evidence="9">
        <text>L-cysteinyl-[protein] + (2E,6E)-farnesyl diphosphate = S-(2E,6E)-farnesyl-L-cysteinyl-[protein] + diphosphate</text>
        <dbReference type="Rhea" id="RHEA:13345"/>
        <dbReference type="Rhea" id="RHEA-COMP:10131"/>
        <dbReference type="Rhea" id="RHEA-COMP:11535"/>
        <dbReference type="ChEBI" id="CHEBI:29950"/>
        <dbReference type="ChEBI" id="CHEBI:33019"/>
        <dbReference type="ChEBI" id="CHEBI:86019"/>
        <dbReference type="ChEBI" id="CHEBI:175763"/>
    </reaction>
</comment>
<dbReference type="AlphaFoldDB" id="A0A1B8GKU4"/>
<feature type="compositionally biased region" description="Polar residues" evidence="10">
    <location>
        <begin position="26"/>
        <end position="70"/>
    </location>
</feature>
<dbReference type="InterPro" id="IPR001330">
    <property type="entry name" value="Prenyltrans"/>
</dbReference>
<evidence type="ECO:0000256" key="3">
    <source>
        <dbReference type="ARBA" id="ARBA00015798"/>
    </source>
</evidence>
<dbReference type="RefSeq" id="XP_018130192.2">
    <property type="nucleotide sequence ID" value="XM_018275081.2"/>
</dbReference>
<dbReference type="Gene3D" id="1.50.10.20">
    <property type="match status" value="1"/>
</dbReference>
<feature type="compositionally biased region" description="Basic residues" evidence="10">
    <location>
        <begin position="7"/>
        <end position="19"/>
    </location>
</feature>
<keyword evidence="5 9" id="KW-0808">Transferase</keyword>
<evidence type="ECO:0000256" key="8">
    <source>
        <dbReference type="ARBA" id="ARBA00022833"/>
    </source>
</evidence>
<evidence type="ECO:0000256" key="5">
    <source>
        <dbReference type="ARBA" id="ARBA00022679"/>
    </source>
</evidence>
<dbReference type="GeneID" id="28839004"/>
<comment type="similarity">
    <text evidence="1 9">Belongs to the protein prenyltransferase subunit beta family.</text>
</comment>
<comment type="cofactor">
    <cofactor evidence="9">
        <name>Zn(2+)</name>
        <dbReference type="ChEBI" id="CHEBI:29105"/>
    </cofactor>
    <text evidence="9">Binds 1 zinc ion per subunit.</text>
</comment>
<reference evidence="13" key="2">
    <citation type="journal article" date="2018" name="Nat. Commun.">
        <title>Extreme sensitivity to ultraviolet light in the fungal pathogen causing white-nose syndrome of bats.</title>
        <authorList>
            <person name="Palmer J.M."/>
            <person name="Drees K.P."/>
            <person name="Foster J.T."/>
            <person name="Lindner D.L."/>
        </authorList>
    </citation>
    <scope>NUCLEOTIDE SEQUENCE [LARGE SCALE GENOMIC DNA]</scope>
    <source>
        <strain evidence="13">UAMH 10579</strain>
    </source>
</reference>
<dbReference type="FunFam" id="1.50.10.20:FF:000014">
    <property type="entry name" value="Protein farnesyltransferase subunit beta"/>
    <property type="match status" value="1"/>
</dbReference>
<reference evidence="12 13" key="1">
    <citation type="submission" date="2016-03" db="EMBL/GenBank/DDBJ databases">
        <title>Comparative genomics of Pseudogymnoascus destructans, the fungus causing white-nose syndrome of bats.</title>
        <authorList>
            <person name="Palmer J.M."/>
            <person name="Drees K.P."/>
            <person name="Foster J.T."/>
            <person name="Lindner D.L."/>
        </authorList>
    </citation>
    <scope>NUCLEOTIDE SEQUENCE [LARGE SCALE GENOMIC DNA]</scope>
    <source>
        <strain evidence="12 13">UAMH 10579</strain>
    </source>
</reference>
<protein>
    <recommendedName>
        <fullName evidence="3 9">Protein farnesyltransferase subunit beta</fullName>
        <shortName evidence="9">FTase-beta</shortName>
        <ecNumber evidence="2 9">2.5.1.58</ecNumber>
    </recommendedName>
</protein>
<keyword evidence="7" id="KW-0677">Repeat</keyword>
<evidence type="ECO:0000256" key="7">
    <source>
        <dbReference type="ARBA" id="ARBA00022737"/>
    </source>
</evidence>
<keyword evidence="6 9" id="KW-0479">Metal-binding</keyword>
<evidence type="ECO:0000256" key="2">
    <source>
        <dbReference type="ARBA" id="ARBA00012702"/>
    </source>
</evidence>
<dbReference type="EMBL" id="KV460228">
    <property type="protein sequence ID" value="OBT96459.2"/>
    <property type="molecule type" value="Genomic_DNA"/>
</dbReference>
<evidence type="ECO:0000256" key="1">
    <source>
        <dbReference type="ARBA" id="ARBA00010497"/>
    </source>
</evidence>
<dbReference type="GO" id="GO:0005965">
    <property type="term" value="C:protein farnesyltransferase complex"/>
    <property type="evidence" value="ECO:0007669"/>
    <property type="project" value="UniProtKB-UniRule"/>
</dbReference>
<feature type="region of interest" description="Disordered" evidence="10">
    <location>
        <begin position="1"/>
        <end position="86"/>
    </location>
</feature>
<evidence type="ECO:0000256" key="9">
    <source>
        <dbReference type="RuleBase" id="RU365056"/>
    </source>
</evidence>
<dbReference type="STRING" id="342668.A0A1B8GKU4"/>
<dbReference type="Pfam" id="PF00432">
    <property type="entry name" value="Prenyltrans"/>
    <property type="match status" value="1"/>
</dbReference>
<evidence type="ECO:0000256" key="10">
    <source>
        <dbReference type="SAM" id="MobiDB-lite"/>
    </source>
</evidence>
<dbReference type="GO" id="GO:0004660">
    <property type="term" value="F:protein farnesyltransferase activity"/>
    <property type="evidence" value="ECO:0007669"/>
    <property type="project" value="UniProtKB-UniRule"/>
</dbReference>
<dbReference type="SUPFAM" id="SSF48239">
    <property type="entry name" value="Terpenoid cyclases/Protein prenyltransferases"/>
    <property type="match status" value="1"/>
</dbReference>
<dbReference type="PANTHER" id="PTHR11774:SF6">
    <property type="entry name" value="PROTEIN FARNESYLTRANSFERASE SUBUNIT BETA"/>
    <property type="match status" value="1"/>
</dbReference>
<evidence type="ECO:0000256" key="6">
    <source>
        <dbReference type="ARBA" id="ARBA00022723"/>
    </source>
</evidence>
<organism evidence="12 13">
    <name type="scientific">Pseudogymnoascus verrucosus</name>
    <dbReference type="NCBI Taxonomy" id="342668"/>
    <lineage>
        <taxon>Eukaryota</taxon>
        <taxon>Fungi</taxon>
        <taxon>Dikarya</taxon>
        <taxon>Ascomycota</taxon>
        <taxon>Pezizomycotina</taxon>
        <taxon>Leotiomycetes</taxon>
        <taxon>Thelebolales</taxon>
        <taxon>Thelebolaceae</taxon>
        <taxon>Pseudogymnoascus</taxon>
    </lineage>
</organism>
<evidence type="ECO:0000256" key="4">
    <source>
        <dbReference type="ARBA" id="ARBA00022602"/>
    </source>
</evidence>
<dbReference type="PANTHER" id="PTHR11774">
    <property type="entry name" value="GERANYLGERANYL TRANSFERASE TYPE BETA SUBUNIT"/>
    <property type="match status" value="1"/>
</dbReference>
<dbReference type="InterPro" id="IPR026872">
    <property type="entry name" value="FTB"/>
</dbReference>
<evidence type="ECO:0000313" key="13">
    <source>
        <dbReference type="Proteomes" id="UP000091956"/>
    </source>
</evidence>
<dbReference type="EC" id="2.5.1.58" evidence="2 9"/>
<name>A0A1B8GKU4_9PEZI</name>
<dbReference type="GO" id="GO:0097354">
    <property type="term" value="P:prenylation"/>
    <property type="evidence" value="ECO:0007669"/>
    <property type="project" value="UniProtKB-UniRule"/>
</dbReference>
<dbReference type="InterPro" id="IPR045089">
    <property type="entry name" value="PGGT1B-like"/>
</dbReference>